<accession>A0A3B4A4Z9</accession>
<dbReference type="PANTHER" id="PTHR45845">
    <property type="entry name" value="RHO GUANINE NUCLEOTIDE EXCHANGE FACTOR-RELATED"/>
    <property type="match status" value="1"/>
</dbReference>
<dbReference type="InterPro" id="IPR052231">
    <property type="entry name" value="Rho_GEF_signaling-related"/>
</dbReference>
<dbReference type="STRING" id="409849.ENSPMGP00000011551"/>
<dbReference type="AlphaFoldDB" id="A0A3B4A4Z9"/>
<dbReference type="PANTHER" id="PTHR45845:SF2">
    <property type="entry name" value="RIKEN CDNA D630003M21 GENE"/>
    <property type="match status" value="1"/>
</dbReference>
<proteinExistence type="predicted"/>
<reference evidence="1" key="1">
    <citation type="submission" date="2025-08" db="UniProtKB">
        <authorList>
            <consortium name="Ensembl"/>
        </authorList>
    </citation>
    <scope>IDENTIFICATION</scope>
</reference>
<sequence>FPPFELTAPVVLSQLFRTIEERYHGDALHCLLDFLIPAKHVLESVQQAACAGFCDVVFRFEGWPLCLHDQTVVQLAPVNPLLLRPGDFYLQVTPFGDQAARIVLKSLLEEGCREVEETPIPETSYPIIFTLEWLQELNEGRHGVPLSRCLLCTDQGILKLPWDKIAVPEFIDKPKTVPIMPPICPDPEPKPFAQHLKYNSSTLPLEMHHPAKYKMSASLRHPQYSSRVIKPDKKSKAQVKPVGWVSPNTWDRPTDKGIEGDYVDLVEIAKEKERLGKNERKVHPGLIKAFRPPQPKLGTQCLTATLQYSENPFVPCGDFGISDEELKNRYRESYMAALKNPVALEKGNVDFLSSLDELKYLEQIQNMSIDTSNFKKERLGTSLDHGKDISNQELCQFKEFCEPATVRYASHLKDLKKASELSICTNDIAKKDNLDSDFGAIGFTDAVSEGFEKKSDFVKASGKHKFKIRSLSAAASEGLKGIPLLHSRSHSDVGPETMDSLRQRETRAETELRAGTEEPRKSLLQTGEFKKRMNQIRIKREVKHETAYFLLSAATRLILLLLLYYYNTITTSTTITVGLIGTIAGI</sequence>
<reference evidence="1" key="2">
    <citation type="submission" date="2025-09" db="UniProtKB">
        <authorList>
            <consortium name="Ensembl"/>
        </authorList>
    </citation>
    <scope>IDENTIFICATION</scope>
</reference>
<evidence type="ECO:0000313" key="2">
    <source>
        <dbReference type="Proteomes" id="UP000261520"/>
    </source>
</evidence>
<keyword evidence="2" id="KW-1185">Reference proteome</keyword>
<dbReference type="Ensembl" id="ENSPMGT00000012333.1">
    <property type="protein sequence ID" value="ENSPMGP00000011551.1"/>
    <property type="gene ID" value="ENSPMGG00000009568.1"/>
</dbReference>
<dbReference type="Proteomes" id="UP000261520">
    <property type="component" value="Unplaced"/>
</dbReference>
<name>A0A3B4A4Z9_9GOBI</name>
<evidence type="ECO:0000313" key="1">
    <source>
        <dbReference type="Ensembl" id="ENSPMGP00000011551.1"/>
    </source>
</evidence>
<protein>
    <submittedName>
        <fullName evidence="1">Uncharacterized protein</fullName>
    </submittedName>
</protein>
<organism evidence="1 2">
    <name type="scientific">Periophthalmus magnuspinnatus</name>
    <dbReference type="NCBI Taxonomy" id="409849"/>
    <lineage>
        <taxon>Eukaryota</taxon>
        <taxon>Metazoa</taxon>
        <taxon>Chordata</taxon>
        <taxon>Craniata</taxon>
        <taxon>Vertebrata</taxon>
        <taxon>Euteleostomi</taxon>
        <taxon>Actinopterygii</taxon>
        <taxon>Neopterygii</taxon>
        <taxon>Teleostei</taxon>
        <taxon>Neoteleostei</taxon>
        <taxon>Acanthomorphata</taxon>
        <taxon>Gobiaria</taxon>
        <taxon>Gobiiformes</taxon>
        <taxon>Gobioidei</taxon>
        <taxon>Gobiidae</taxon>
        <taxon>Oxudercinae</taxon>
        <taxon>Periophthalmus</taxon>
    </lineage>
</organism>